<evidence type="ECO:0000256" key="1">
    <source>
        <dbReference type="SAM" id="MobiDB-lite"/>
    </source>
</evidence>
<organism evidence="2 3">
    <name type="scientific">Stylosanthes scabra</name>
    <dbReference type="NCBI Taxonomy" id="79078"/>
    <lineage>
        <taxon>Eukaryota</taxon>
        <taxon>Viridiplantae</taxon>
        <taxon>Streptophyta</taxon>
        <taxon>Embryophyta</taxon>
        <taxon>Tracheophyta</taxon>
        <taxon>Spermatophyta</taxon>
        <taxon>Magnoliopsida</taxon>
        <taxon>eudicotyledons</taxon>
        <taxon>Gunneridae</taxon>
        <taxon>Pentapetalae</taxon>
        <taxon>rosids</taxon>
        <taxon>fabids</taxon>
        <taxon>Fabales</taxon>
        <taxon>Fabaceae</taxon>
        <taxon>Papilionoideae</taxon>
        <taxon>50 kb inversion clade</taxon>
        <taxon>dalbergioids sensu lato</taxon>
        <taxon>Dalbergieae</taxon>
        <taxon>Pterocarpus clade</taxon>
        <taxon>Stylosanthes</taxon>
    </lineage>
</organism>
<proteinExistence type="predicted"/>
<dbReference type="Proteomes" id="UP001341840">
    <property type="component" value="Unassembled WGS sequence"/>
</dbReference>
<sequence>MASSPKQERRLGEFLTEKQEPFILDLYLLERGYSKRWTSNSNSNNNGGNKTSTTSFSLCGGSKKKRNKSVLRFSKVLTALHKKLAFHNQKLCAAKTVHHDDDAVEETDRFSTASSSTVFNSCSDFDEDRNSSASQSDKPSSQHATNNGKHCQSCLEQGNQELNEDVSGMIKERRIGNCGDLAAKKITGNSLLSAALWSLLIQTAKNESYGYKMELQDLLGTKNVSQMLNSKGVLHKTKQVLFDCFREEELMGGEEALGRMICQWGQQVGDETKSKVTNLLTLDYNKSMSDWSKLEQHVKAISVEIAEGILEGVKDEIVSDMVQISDFAIFNNNRNRIVLQP</sequence>
<keyword evidence="3" id="KW-1185">Reference proteome</keyword>
<dbReference type="PANTHER" id="PTHR37613">
    <property type="entry name" value="DUF4378 DOMAIN PROTEIN"/>
    <property type="match status" value="1"/>
</dbReference>
<evidence type="ECO:0000313" key="2">
    <source>
        <dbReference type="EMBL" id="MED6220394.1"/>
    </source>
</evidence>
<accession>A0ABU6ZEL7</accession>
<name>A0ABU6ZEL7_9FABA</name>
<feature type="region of interest" description="Disordered" evidence="1">
    <location>
        <begin position="126"/>
        <end position="152"/>
    </location>
</feature>
<feature type="compositionally biased region" description="Low complexity" evidence="1">
    <location>
        <begin position="131"/>
        <end position="141"/>
    </location>
</feature>
<feature type="compositionally biased region" description="Low complexity" evidence="1">
    <location>
        <begin position="38"/>
        <end position="57"/>
    </location>
</feature>
<evidence type="ECO:0008006" key="4">
    <source>
        <dbReference type="Google" id="ProtNLM"/>
    </source>
</evidence>
<dbReference type="PANTHER" id="PTHR37613:SF4">
    <property type="entry name" value="DUF4378 DOMAIN-CONTAINING PROTEIN"/>
    <property type="match status" value="1"/>
</dbReference>
<feature type="region of interest" description="Disordered" evidence="1">
    <location>
        <begin position="38"/>
        <end position="62"/>
    </location>
</feature>
<dbReference type="EMBL" id="JASCZI010272125">
    <property type="protein sequence ID" value="MED6220394.1"/>
    <property type="molecule type" value="Genomic_DNA"/>
</dbReference>
<feature type="compositionally biased region" description="Polar residues" evidence="1">
    <location>
        <begin position="142"/>
        <end position="152"/>
    </location>
</feature>
<evidence type="ECO:0000313" key="3">
    <source>
        <dbReference type="Proteomes" id="UP001341840"/>
    </source>
</evidence>
<protein>
    <recommendedName>
        <fullName evidence="4">DUF4378 domain-containing protein</fullName>
    </recommendedName>
</protein>
<reference evidence="2 3" key="1">
    <citation type="journal article" date="2023" name="Plants (Basel)">
        <title>Bridging the Gap: Combining Genomics and Transcriptomics Approaches to Understand Stylosanthes scabra, an Orphan Legume from the Brazilian Caatinga.</title>
        <authorList>
            <person name="Ferreira-Neto J.R.C."/>
            <person name="da Silva M.D."/>
            <person name="Binneck E."/>
            <person name="de Melo N.F."/>
            <person name="da Silva R.H."/>
            <person name="de Melo A.L.T.M."/>
            <person name="Pandolfi V."/>
            <person name="Bustamante F.O."/>
            <person name="Brasileiro-Vidal A.C."/>
            <person name="Benko-Iseppon A.M."/>
        </authorList>
    </citation>
    <scope>NUCLEOTIDE SEQUENCE [LARGE SCALE GENOMIC DNA]</scope>
    <source>
        <tissue evidence="2">Leaves</tissue>
    </source>
</reference>
<comment type="caution">
    <text evidence="2">The sequence shown here is derived from an EMBL/GenBank/DDBJ whole genome shotgun (WGS) entry which is preliminary data.</text>
</comment>
<gene>
    <name evidence="2" type="ORF">PIB30_044417</name>
</gene>